<dbReference type="AlphaFoldDB" id="A0A6M3KQQ4"/>
<evidence type="ECO:0000313" key="2">
    <source>
        <dbReference type="EMBL" id="QJA65161.1"/>
    </source>
</evidence>
<dbReference type="EMBL" id="MT142525">
    <property type="protein sequence ID" value="QJA84192.1"/>
    <property type="molecule type" value="Genomic_DNA"/>
</dbReference>
<evidence type="ECO:0000313" key="3">
    <source>
        <dbReference type="EMBL" id="QJA84192.1"/>
    </source>
</evidence>
<reference evidence="3" key="1">
    <citation type="submission" date="2020-03" db="EMBL/GenBank/DDBJ databases">
        <title>The deep terrestrial virosphere.</title>
        <authorList>
            <person name="Holmfeldt K."/>
            <person name="Nilsson E."/>
            <person name="Simone D."/>
            <person name="Lopez-Fernandez M."/>
            <person name="Wu X."/>
            <person name="de Brujin I."/>
            <person name="Lundin D."/>
            <person name="Andersson A."/>
            <person name="Bertilsson S."/>
            <person name="Dopson M."/>
        </authorList>
    </citation>
    <scope>NUCLEOTIDE SEQUENCE</scope>
    <source>
        <strain evidence="3">MM415A00216</strain>
        <strain evidence="2">MM415B00427</strain>
    </source>
</reference>
<name>A0A6M3KQQ4_9ZZZZ</name>
<keyword evidence="1" id="KW-0812">Transmembrane</keyword>
<evidence type="ECO:0000256" key="1">
    <source>
        <dbReference type="SAM" id="Phobius"/>
    </source>
</evidence>
<keyword evidence="1" id="KW-1133">Transmembrane helix</keyword>
<gene>
    <name evidence="3" type="ORF">MM415A00216_0036</name>
    <name evidence="2" type="ORF">MM415B00427_0015</name>
</gene>
<protein>
    <submittedName>
        <fullName evidence="3">Uncharacterized protein</fullName>
    </submittedName>
</protein>
<dbReference type="EMBL" id="MT141533">
    <property type="protein sequence ID" value="QJA65161.1"/>
    <property type="molecule type" value="Genomic_DNA"/>
</dbReference>
<sequence>MKWNQKREFRLWTWIFIILGIEALLLLVLFCGGCADNSFGLRFQASEAQKESAELTYLLAKKVNEQGSDPQSDVSRKIVNGTETSLIYVGRPKQMPDVAEFDTINEQAGLDAAERPDVGGILDAVLELGLGITAVLGGAGGVKLAQSLRNMHAKAKGFTEVVKNNEVFKGLCPPEMWEMFKDAQAQQSEPTRMLVAETKTK</sequence>
<proteinExistence type="predicted"/>
<organism evidence="3">
    <name type="scientific">viral metagenome</name>
    <dbReference type="NCBI Taxonomy" id="1070528"/>
    <lineage>
        <taxon>unclassified sequences</taxon>
        <taxon>metagenomes</taxon>
        <taxon>organismal metagenomes</taxon>
    </lineage>
</organism>
<feature type="transmembrane region" description="Helical" evidence="1">
    <location>
        <begin position="12"/>
        <end position="30"/>
    </location>
</feature>
<keyword evidence="1" id="KW-0472">Membrane</keyword>
<accession>A0A6M3KQQ4</accession>